<organism evidence="3 4">
    <name type="scientific">Neorhizobium galegae bv. officinalis bv. officinalis str. HAMBI 1141</name>
    <dbReference type="NCBI Taxonomy" id="1028801"/>
    <lineage>
        <taxon>Bacteria</taxon>
        <taxon>Pseudomonadati</taxon>
        <taxon>Pseudomonadota</taxon>
        <taxon>Alphaproteobacteria</taxon>
        <taxon>Hyphomicrobiales</taxon>
        <taxon>Rhizobiaceae</taxon>
        <taxon>Rhizobium/Agrobacterium group</taxon>
        <taxon>Neorhizobium</taxon>
    </lineage>
</organism>
<dbReference type="InterPro" id="IPR032466">
    <property type="entry name" value="Metal_Hydrolase"/>
</dbReference>
<dbReference type="InterPro" id="IPR006680">
    <property type="entry name" value="Amidohydro-rel"/>
</dbReference>
<evidence type="ECO:0000259" key="2">
    <source>
        <dbReference type="Pfam" id="PF04909"/>
    </source>
</evidence>
<proteinExistence type="predicted"/>
<dbReference type="PATRIC" id="fig|1028801.3.peg.6022"/>
<dbReference type="GO" id="GO:0005737">
    <property type="term" value="C:cytoplasm"/>
    <property type="evidence" value="ECO:0007669"/>
    <property type="project" value="TreeGrafter"/>
</dbReference>
<dbReference type="eggNOG" id="COG2159">
    <property type="taxonomic scope" value="Bacteria"/>
</dbReference>
<evidence type="ECO:0000256" key="1">
    <source>
        <dbReference type="ARBA" id="ARBA00023239"/>
    </source>
</evidence>
<name>A0A068TIN1_NEOGA</name>
<dbReference type="GO" id="GO:0019748">
    <property type="term" value="P:secondary metabolic process"/>
    <property type="evidence" value="ECO:0007669"/>
    <property type="project" value="TreeGrafter"/>
</dbReference>
<dbReference type="Pfam" id="PF04909">
    <property type="entry name" value="Amidohydro_2"/>
    <property type="match status" value="1"/>
</dbReference>
<geneLocation type="plasmid" evidence="4">
    <name>II</name>
</geneLocation>
<dbReference type="GO" id="GO:0016831">
    <property type="term" value="F:carboxy-lyase activity"/>
    <property type="evidence" value="ECO:0007669"/>
    <property type="project" value="InterPro"/>
</dbReference>
<dbReference type="GO" id="GO:0016787">
    <property type="term" value="F:hydrolase activity"/>
    <property type="evidence" value="ECO:0007669"/>
    <property type="project" value="InterPro"/>
</dbReference>
<dbReference type="AlphaFoldDB" id="A0A068TIN1"/>
<dbReference type="PANTHER" id="PTHR21240">
    <property type="entry name" value="2-AMINO-3-CARBOXYLMUCONATE-6-SEMIALDEHYDE DECARBOXYLASE"/>
    <property type="match status" value="1"/>
</dbReference>
<evidence type="ECO:0000313" key="4">
    <source>
        <dbReference type="Proteomes" id="UP000028186"/>
    </source>
</evidence>
<evidence type="ECO:0000313" key="3">
    <source>
        <dbReference type="EMBL" id="CDN58228.1"/>
    </source>
</evidence>
<accession>A0A068TIN1</accession>
<keyword evidence="3" id="KW-0614">Plasmid</keyword>
<keyword evidence="1" id="KW-0456">Lyase</keyword>
<dbReference type="SUPFAM" id="SSF51556">
    <property type="entry name" value="Metallo-dependent hydrolases"/>
    <property type="match status" value="1"/>
</dbReference>
<protein>
    <submittedName>
        <fullName evidence="3">2-amino-3-carboxymuconate-6-semialdehyde decarboxylase</fullName>
    </submittedName>
</protein>
<dbReference type="RefSeq" id="WP_040125540.1">
    <property type="nucleotide sequence ID" value="NZ_HG938356.1"/>
</dbReference>
<dbReference type="Proteomes" id="UP000028186">
    <property type="component" value="Plasmid pHAMBI1141a"/>
</dbReference>
<dbReference type="PANTHER" id="PTHR21240:SF28">
    <property type="entry name" value="ISO-OROTATE DECARBOXYLASE (EUROFUNG)"/>
    <property type="match status" value="1"/>
</dbReference>
<sequence length="317" mass="33269">MTTPLDIVDIHTHLWPPAWGPGGQYAKPAGGFAPDLYRKITTPQALVDEFQAAGISLAIVTATIESLFGAEGAVDPAAVREANNWLATVSHYDPSLVGFAVTDAFSGEEGAREAERAIGELALSGLVIDSSRDGKFLSDPSVRPTLEVAARYKVPVFVHPVAHPNSQVLIAGAGTLGNSLGRGLMNGVAFLSVIQSSLLDDLPDLHLIFATLGLGAIVQAARGGIYGRAERAAGKRPNIYFDTMGHDPAIIRTLTGFFGAERVLAGTDWPILAALDRKSLTASLTEAGLSEAEARLVAGGNARRLLEVREAQAQAAE</sequence>
<dbReference type="CDD" id="cd01292">
    <property type="entry name" value="metallo-dependent_hydrolases"/>
    <property type="match status" value="1"/>
</dbReference>
<dbReference type="HOGENOM" id="CLU_873980_0_0_5"/>
<reference evidence="4" key="1">
    <citation type="journal article" date="2014" name="BMC Genomics">
        <title>Genome sequencing of two Neorhizobium galegae strains reveals a noeT gene responsible for the unusual acetylation of the nodulation factors.</title>
        <authorList>
            <person name="Osterman J."/>
            <person name="Marsh J."/>
            <person name="Laine P.K."/>
            <person name="Zeng Z."/>
            <person name="Alatalo E."/>
            <person name="Sullivan J.T."/>
            <person name="Young J.P."/>
            <person name="Thomas-Oates J."/>
            <person name="Paulin L."/>
            <person name="Lindstrom K."/>
        </authorList>
    </citation>
    <scope>NUCLEOTIDE SEQUENCE [LARGE SCALE GENOMIC DNA]</scope>
    <source>
        <strain evidence="4">HAMBI 1141</strain>
        <plasmid evidence="4">II</plasmid>
    </source>
</reference>
<dbReference type="InterPro" id="IPR032465">
    <property type="entry name" value="ACMSD"/>
</dbReference>
<dbReference type="EMBL" id="HG938356">
    <property type="protein sequence ID" value="CDN58228.1"/>
    <property type="molecule type" value="Genomic_DNA"/>
</dbReference>
<dbReference type="KEGG" id="ngl:RG1141_PA13960"/>
<gene>
    <name evidence="3" type="ORF">RG1141_PA13960</name>
</gene>
<feature type="domain" description="Amidohydrolase-related" evidence="2">
    <location>
        <begin position="8"/>
        <end position="306"/>
    </location>
</feature>
<dbReference type="Gene3D" id="3.20.20.140">
    <property type="entry name" value="Metal-dependent hydrolases"/>
    <property type="match status" value="1"/>
</dbReference>